<sequence length="546" mass="58990">MSALEPGERSDAALSPQTRKLQVPYALLAATVLLVMGIANPRVWSNPWAWTAVGILAVATIIALIATLLPAGSGRARAVVPMLDLAASAVLLVDASAPRTLALLAVLPAFWIGIVAGRRGIAIVAGVSAVIAAILGVHLAGTTGTLLTANAVGTVLIPASLLAAAWSAHYYSRLLGRQQRALLERERERTEIARKAAADATLIDAVFETARIGLMLLDPEGRIERVNPTLREHPAIAGESVATMLDGVRFLEIDTRRRIRHSRTPLVRAARGEAFDNVDCWISRPGHDLVAIRMSSRPILLDGEFRGSIASIDDVTAYMRMLEDRDDFVALVSHELRTPLTSIAGYLEIALDEDLPGDLRSWLETAQRNSNRLRALVEDLLVVGEMSRGEVQLQSTDVDLRALAVDAVALLDHRARRKRVSLRLVDGPVAMVEGDARRLSQVIENLISNGIKYTHDDGDVEVRIELDGQEAVVSVRDDGPGVRPDEVARVFERFYRSSSARESQLPGAGLGLWICRMIVHAHGGSIDFSSELGVGSVASFRLPRAA</sequence>
<evidence type="ECO:0000256" key="2">
    <source>
        <dbReference type="ARBA" id="ARBA00001968"/>
    </source>
</evidence>
<evidence type="ECO:0000256" key="13">
    <source>
        <dbReference type="SAM" id="Phobius"/>
    </source>
</evidence>
<reference evidence="15 16" key="1">
    <citation type="journal article" date="2013" name="Genome Announc.">
        <title>First draft genome sequence from a member of the genus agrococcus, isolated from modern microbialites.</title>
        <authorList>
            <person name="White R.A.III."/>
            <person name="Grassa C.J."/>
            <person name="Suttle C.A."/>
        </authorList>
    </citation>
    <scope>NUCLEOTIDE SEQUENCE [LARGE SCALE GENOMIC DNA]</scope>
    <source>
        <strain evidence="15 16">RW1</strain>
    </source>
</reference>
<dbReference type="GO" id="GO:0005886">
    <property type="term" value="C:plasma membrane"/>
    <property type="evidence" value="ECO:0007669"/>
    <property type="project" value="UniProtKB-SubCell"/>
</dbReference>
<evidence type="ECO:0000256" key="12">
    <source>
        <dbReference type="ARBA" id="ARBA00039401"/>
    </source>
</evidence>
<dbReference type="InterPro" id="IPR035965">
    <property type="entry name" value="PAS-like_dom_sf"/>
</dbReference>
<dbReference type="PANTHER" id="PTHR42878">
    <property type="entry name" value="TWO-COMPONENT HISTIDINE KINASE"/>
    <property type="match status" value="1"/>
</dbReference>
<dbReference type="EC" id="2.7.13.3" evidence="4"/>
<dbReference type="EMBL" id="ASHR01000014">
    <property type="protein sequence ID" value="ERG64792.1"/>
    <property type="molecule type" value="Genomic_DNA"/>
</dbReference>
<feature type="transmembrane region" description="Helical" evidence="13">
    <location>
        <begin position="47"/>
        <end position="69"/>
    </location>
</feature>
<evidence type="ECO:0000256" key="7">
    <source>
        <dbReference type="ARBA" id="ARBA00022741"/>
    </source>
</evidence>
<evidence type="ECO:0000256" key="4">
    <source>
        <dbReference type="ARBA" id="ARBA00012438"/>
    </source>
</evidence>
<keyword evidence="5" id="KW-0597">Phosphoprotein</keyword>
<evidence type="ECO:0000256" key="9">
    <source>
        <dbReference type="ARBA" id="ARBA00022840"/>
    </source>
</evidence>
<dbReference type="RefSeq" id="WP_021009810.1">
    <property type="nucleotide sequence ID" value="NZ_ASHR01000014.1"/>
</dbReference>
<dbReference type="Gene3D" id="1.10.287.130">
    <property type="match status" value="1"/>
</dbReference>
<dbReference type="InterPro" id="IPR003661">
    <property type="entry name" value="HisK_dim/P_dom"/>
</dbReference>
<dbReference type="InterPro" id="IPR050351">
    <property type="entry name" value="BphY/WalK/GraS-like"/>
</dbReference>
<dbReference type="GO" id="GO:0030295">
    <property type="term" value="F:protein kinase activator activity"/>
    <property type="evidence" value="ECO:0007669"/>
    <property type="project" value="TreeGrafter"/>
</dbReference>
<dbReference type="Pfam" id="PF02518">
    <property type="entry name" value="HATPase_c"/>
    <property type="match status" value="1"/>
</dbReference>
<dbReference type="CDD" id="cd00075">
    <property type="entry name" value="HATPase"/>
    <property type="match status" value="1"/>
</dbReference>
<evidence type="ECO:0000259" key="14">
    <source>
        <dbReference type="PROSITE" id="PS50109"/>
    </source>
</evidence>
<dbReference type="AlphaFoldDB" id="U1LRU9"/>
<dbReference type="OrthoDB" id="9757990at2"/>
<feature type="transmembrane region" description="Helical" evidence="13">
    <location>
        <begin position="147"/>
        <end position="171"/>
    </location>
</feature>
<evidence type="ECO:0000256" key="5">
    <source>
        <dbReference type="ARBA" id="ARBA00022553"/>
    </source>
</evidence>
<dbReference type="SMART" id="SM00387">
    <property type="entry name" value="HATPase_c"/>
    <property type="match status" value="1"/>
</dbReference>
<dbReference type="GO" id="GO:0007234">
    <property type="term" value="P:osmosensory signaling via phosphorelay pathway"/>
    <property type="evidence" value="ECO:0007669"/>
    <property type="project" value="TreeGrafter"/>
</dbReference>
<evidence type="ECO:0000313" key="15">
    <source>
        <dbReference type="EMBL" id="ERG64792.1"/>
    </source>
</evidence>
<name>U1LRU9_9MICO</name>
<feature type="domain" description="Histidine kinase" evidence="14">
    <location>
        <begin position="331"/>
        <end position="546"/>
    </location>
</feature>
<evidence type="ECO:0000256" key="11">
    <source>
        <dbReference type="ARBA" id="ARBA00023136"/>
    </source>
</evidence>
<keyword evidence="13" id="KW-0812">Transmembrane</keyword>
<dbReference type="InterPro" id="IPR005467">
    <property type="entry name" value="His_kinase_dom"/>
</dbReference>
<dbReference type="SUPFAM" id="SSF47384">
    <property type="entry name" value="Homodimeric domain of signal transducing histidine kinase"/>
    <property type="match status" value="1"/>
</dbReference>
<comment type="cofactor">
    <cofactor evidence="2">
        <name>a divalent metal cation</name>
        <dbReference type="ChEBI" id="CHEBI:60240"/>
    </cofactor>
</comment>
<keyword evidence="7" id="KW-0547">Nucleotide-binding</keyword>
<dbReference type="GO" id="GO:0005524">
    <property type="term" value="F:ATP binding"/>
    <property type="evidence" value="ECO:0007669"/>
    <property type="project" value="UniProtKB-KW"/>
</dbReference>
<dbReference type="SUPFAM" id="SSF55785">
    <property type="entry name" value="PYP-like sensor domain (PAS domain)"/>
    <property type="match status" value="1"/>
</dbReference>
<gene>
    <name evidence="15" type="ORF">L332_10070</name>
</gene>
<dbReference type="GO" id="GO:0000156">
    <property type="term" value="F:phosphorelay response regulator activity"/>
    <property type="evidence" value="ECO:0007669"/>
    <property type="project" value="TreeGrafter"/>
</dbReference>
<dbReference type="Proteomes" id="UP000016462">
    <property type="component" value="Unassembled WGS sequence"/>
</dbReference>
<evidence type="ECO:0000256" key="10">
    <source>
        <dbReference type="ARBA" id="ARBA00023012"/>
    </source>
</evidence>
<comment type="catalytic activity">
    <reaction evidence="1">
        <text>ATP + protein L-histidine = ADP + protein N-phospho-L-histidine.</text>
        <dbReference type="EC" id="2.7.13.3"/>
    </reaction>
</comment>
<keyword evidence="9" id="KW-0067">ATP-binding</keyword>
<dbReference type="InterPro" id="IPR036890">
    <property type="entry name" value="HATPase_C_sf"/>
</dbReference>
<dbReference type="PANTHER" id="PTHR42878:SF7">
    <property type="entry name" value="SENSOR HISTIDINE KINASE GLRK"/>
    <property type="match status" value="1"/>
</dbReference>
<dbReference type="FunFam" id="1.10.287.130:FF:000001">
    <property type="entry name" value="Two-component sensor histidine kinase"/>
    <property type="match status" value="1"/>
</dbReference>
<dbReference type="CDD" id="cd00082">
    <property type="entry name" value="HisKA"/>
    <property type="match status" value="1"/>
</dbReference>
<dbReference type="GO" id="GO:0000155">
    <property type="term" value="F:phosphorelay sensor kinase activity"/>
    <property type="evidence" value="ECO:0007669"/>
    <property type="project" value="InterPro"/>
</dbReference>
<feature type="transmembrane region" description="Helical" evidence="13">
    <location>
        <begin position="121"/>
        <end position="141"/>
    </location>
</feature>
<dbReference type="Gene3D" id="3.30.565.10">
    <property type="entry name" value="Histidine kinase-like ATPase, C-terminal domain"/>
    <property type="match status" value="1"/>
</dbReference>
<protein>
    <recommendedName>
        <fullName evidence="12">Sensor-like histidine kinase SenX3</fullName>
        <ecNumber evidence="4">2.7.13.3</ecNumber>
    </recommendedName>
</protein>
<keyword evidence="11 13" id="KW-0472">Membrane</keyword>
<dbReference type="SUPFAM" id="SSF55874">
    <property type="entry name" value="ATPase domain of HSP90 chaperone/DNA topoisomerase II/histidine kinase"/>
    <property type="match status" value="1"/>
</dbReference>
<dbReference type="SMART" id="SM00388">
    <property type="entry name" value="HisKA"/>
    <property type="match status" value="1"/>
</dbReference>
<dbReference type="Gene3D" id="3.30.450.20">
    <property type="entry name" value="PAS domain"/>
    <property type="match status" value="1"/>
</dbReference>
<keyword evidence="8" id="KW-0418">Kinase</keyword>
<keyword evidence="13" id="KW-1133">Transmembrane helix</keyword>
<evidence type="ECO:0000313" key="16">
    <source>
        <dbReference type="Proteomes" id="UP000016462"/>
    </source>
</evidence>
<evidence type="ECO:0000256" key="1">
    <source>
        <dbReference type="ARBA" id="ARBA00000085"/>
    </source>
</evidence>
<dbReference type="InterPro" id="IPR004358">
    <property type="entry name" value="Sig_transdc_His_kin-like_C"/>
</dbReference>
<dbReference type="FunFam" id="3.30.565.10:FF:000006">
    <property type="entry name" value="Sensor histidine kinase WalK"/>
    <property type="match status" value="1"/>
</dbReference>
<comment type="subcellular location">
    <subcellularLocation>
        <location evidence="3">Cell membrane</location>
    </subcellularLocation>
</comment>
<keyword evidence="16" id="KW-1185">Reference proteome</keyword>
<dbReference type="Pfam" id="PF00512">
    <property type="entry name" value="HisKA"/>
    <property type="match status" value="1"/>
</dbReference>
<dbReference type="InterPro" id="IPR003594">
    <property type="entry name" value="HATPase_dom"/>
</dbReference>
<keyword evidence="6" id="KW-0808">Transferase</keyword>
<evidence type="ECO:0000256" key="8">
    <source>
        <dbReference type="ARBA" id="ARBA00022777"/>
    </source>
</evidence>
<evidence type="ECO:0000256" key="3">
    <source>
        <dbReference type="ARBA" id="ARBA00004236"/>
    </source>
</evidence>
<feature type="transmembrane region" description="Helical" evidence="13">
    <location>
        <begin position="21"/>
        <end position="41"/>
    </location>
</feature>
<accession>U1LRU9</accession>
<evidence type="ECO:0000256" key="6">
    <source>
        <dbReference type="ARBA" id="ARBA00022679"/>
    </source>
</evidence>
<organism evidence="15 16">
    <name type="scientific">Agrococcus pavilionensis RW1</name>
    <dbReference type="NCBI Taxonomy" id="1330458"/>
    <lineage>
        <taxon>Bacteria</taxon>
        <taxon>Bacillati</taxon>
        <taxon>Actinomycetota</taxon>
        <taxon>Actinomycetes</taxon>
        <taxon>Micrococcales</taxon>
        <taxon>Microbacteriaceae</taxon>
        <taxon>Agrococcus</taxon>
    </lineage>
</organism>
<dbReference type="PROSITE" id="PS50109">
    <property type="entry name" value="HIS_KIN"/>
    <property type="match status" value="1"/>
</dbReference>
<comment type="caution">
    <text evidence="15">The sequence shown here is derived from an EMBL/GenBank/DDBJ whole genome shotgun (WGS) entry which is preliminary data.</text>
</comment>
<dbReference type="PRINTS" id="PR00344">
    <property type="entry name" value="BCTRLSENSOR"/>
</dbReference>
<keyword evidence="10" id="KW-0902">Two-component regulatory system</keyword>
<proteinExistence type="predicted"/>
<dbReference type="GO" id="GO:0005509">
    <property type="term" value="F:calcium ion binding"/>
    <property type="evidence" value="ECO:0007669"/>
    <property type="project" value="UniProtKB-ARBA"/>
</dbReference>
<dbReference type="InterPro" id="IPR036097">
    <property type="entry name" value="HisK_dim/P_sf"/>
</dbReference>